<dbReference type="AlphaFoldDB" id="A0A157SHK1"/>
<organism evidence="1 2">
    <name type="scientific">Bordetella ansorpii</name>
    <dbReference type="NCBI Taxonomy" id="288768"/>
    <lineage>
        <taxon>Bacteria</taxon>
        <taxon>Pseudomonadati</taxon>
        <taxon>Pseudomonadota</taxon>
        <taxon>Betaproteobacteria</taxon>
        <taxon>Burkholderiales</taxon>
        <taxon>Alcaligenaceae</taxon>
        <taxon>Bordetella</taxon>
    </lineage>
</organism>
<protein>
    <submittedName>
        <fullName evidence="1">Uncharacterized protein</fullName>
    </submittedName>
</protein>
<reference evidence="1 2" key="1">
    <citation type="submission" date="2016-04" db="EMBL/GenBank/DDBJ databases">
        <authorList>
            <consortium name="Pathogen Informatics"/>
        </authorList>
    </citation>
    <scope>NUCLEOTIDE SEQUENCE [LARGE SCALE GENOMIC DNA]</scope>
    <source>
        <strain evidence="1 2">H050680373</strain>
    </source>
</reference>
<evidence type="ECO:0000313" key="1">
    <source>
        <dbReference type="EMBL" id="SAI69396.1"/>
    </source>
</evidence>
<dbReference type="RefSeq" id="WP_269148895.1">
    <property type="nucleotide sequence ID" value="NZ_FKIF01000006.1"/>
</dbReference>
<evidence type="ECO:0000313" key="2">
    <source>
        <dbReference type="Proteomes" id="UP000076848"/>
    </source>
</evidence>
<name>A0A157SHK1_9BORD</name>
<dbReference type="Proteomes" id="UP000076848">
    <property type="component" value="Unassembled WGS sequence"/>
</dbReference>
<dbReference type="STRING" id="288768.SAMEA3906486_02469"/>
<keyword evidence="2" id="KW-1185">Reference proteome</keyword>
<proteinExistence type="predicted"/>
<dbReference type="EMBL" id="FKIF01000006">
    <property type="protein sequence ID" value="SAI69396.1"/>
    <property type="molecule type" value="Genomic_DNA"/>
</dbReference>
<sequence>MRRLPAVPAIIPALRALPAAARRPAFDDACRTGISEPAQRMAR</sequence>
<accession>A0A157SHK1</accession>
<gene>
    <name evidence="1" type="ORF">SAMEA3906486_02469</name>
</gene>